<evidence type="ECO:0000256" key="2">
    <source>
        <dbReference type="ARBA" id="ARBA00022649"/>
    </source>
</evidence>
<dbReference type="GO" id="GO:0004519">
    <property type="term" value="F:endonuclease activity"/>
    <property type="evidence" value="ECO:0007669"/>
    <property type="project" value="UniProtKB-KW"/>
</dbReference>
<keyword evidence="3" id="KW-0540">Nuclease</keyword>
<dbReference type="InterPro" id="IPR035093">
    <property type="entry name" value="RelE/ParE_toxin_dom_sf"/>
</dbReference>
<name>A0A9D1VPQ1_9FIRM</name>
<dbReference type="AlphaFoldDB" id="A0A9D1VPQ1"/>
<evidence type="ECO:0000256" key="3">
    <source>
        <dbReference type="ARBA" id="ARBA00022722"/>
    </source>
</evidence>
<dbReference type="InterPro" id="IPR009614">
    <property type="entry name" value="YoeB_toxin"/>
</dbReference>
<evidence type="ECO:0000313" key="8">
    <source>
        <dbReference type="EMBL" id="HIX38949.1"/>
    </source>
</evidence>
<evidence type="ECO:0000256" key="7">
    <source>
        <dbReference type="ARBA" id="ARBA00050056"/>
    </source>
</evidence>
<dbReference type="GO" id="GO:0045892">
    <property type="term" value="P:negative regulation of DNA-templated transcription"/>
    <property type="evidence" value="ECO:0007669"/>
    <property type="project" value="TreeGrafter"/>
</dbReference>
<comment type="similarity">
    <text evidence="1">Belongs to the YoeB family.</text>
</comment>
<evidence type="ECO:0000256" key="4">
    <source>
        <dbReference type="ARBA" id="ARBA00022759"/>
    </source>
</evidence>
<dbReference type="EMBL" id="DXFG01000323">
    <property type="protein sequence ID" value="HIX38949.1"/>
    <property type="molecule type" value="Genomic_DNA"/>
</dbReference>
<protein>
    <recommendedName>
        <fullName evidence="7">Endoribonuclease YoeB</fullName>
    </recommendedName>
    <alternativeName>
        <fullName evidence="6">Putative mRNA interferase YoeB</fullName>
    </alternativeName>
</protein>
<comment type="caution">
    <text evidence="8">The sequence shown here is derived from an EMBL/GenBank/DDBJ whole genome shotgun (WGS) entry which is preliminary data.</text>
</comment>
<proteinExistence type="inferred from homology"/>
<accession>A0A9D1VPQ1</accession>
<dbReference type="Pfam" id="PF06769">
    <property type="entry name" value="YoeB_toxin"/>
    <property type="match status" value="1"/>
</dbReference>
<dbReference type="Gene3D" id="3.30.2310.20">
    <property type="entry name" value="RelE-like"/>
    <property type="match status" value="1"/>
</dbReference>
<evidence type="ECO:0000256" key="5">
    <source>
        <dbReference type="ARBA" id="ARBA00022801"/>
    </source>
</evidence>
<dbReference type="PANTHER" id="PTHR38039">
    <property type="entry name" value="TOXIN YOEB"/>
    <property type="match status" value="1"/>
</dbReference>
<dbReference type="PANTHER" id="PTHR38039:SF1">
    <property type="entry name" value="TOXIN YOEB"/>
    <property type="match status" value="1"/>
</dbReference>
<reference evidence="8" key="2">
    <citation type="submission" date="2021-04" db="EMBL/GenBank/DDBJ databases">
        <authorList>
            <person name="Gilroy R."/>
        </authorList>
    </citation>
    <scope>NUCLEOTIDE SEQUENCE</scope>
    <source>
        <strain evidence="8">ChiHjej12B11-1927</strain>
    </source>
</reference>
<gene>
    <name evidence="8" type="ORF">H9738_13965</name>
</gene>
<dbReference type="GO" id="GO:0016787">
    <property type="term" value="F:hydrolase activity"/>
    <property type="evidence" value="ECO:0007669"/>
    <property type="project" value="UniProtKB-KW"/>
</dbReference>
<keyword evidence="2" id="KW-1277">Toxin-antitoxin system</keyword>
<sequence>MNEFTFTGQGFSDYLYWQKQDKKTLKKINSLLEDIRRNGAVQGIGKPEPLKYRTDIMRNNLNNHTSWNFSPGGMVIEKICFNFVKYMPDLLNNPRKSC</sequence>
<evidence type="ECO:0000256" key="6">
    <source>
        <dbReference type="ARBA" id="ARBA00030388"/>
    </source>
</evidence>
<dbReference type="SUPFAM" id="SSF143011">
    <property type="entry name" value="RelE-like"/>
    <property type="match status" value="1"/>
</dbReference>
<organism evidence="8 9">
    <name type="scientific">Candidatus Blautia pullistercoris</name>
    <dbReference type="NCBI Taxonomy" id="2838499"/>
    <lineage>
        <taxon>Bacteria</taxon>
        <taxon>Bacillati</taxon>
        <taxon>Bacillota</taxon>
        <taxon>Clostridia</taxon>
        <taxon>Lachnospirales</taxon>
        <taxon>Lachnospiraceae</taxon>
        <taxon>Blautia</taxon>
    </lineage>
</organism>
<reference evidence="8" key="1">
    <citation type="journal article" date="2021" name="PeerJ">
        <title>Extensive microbial diversity within the chicken gut microbiome revealed by metagenomics and culture.</title>
        <authorList>
            <person name="Gilroy R."/>
            <person name="Ravi A."/>
            <person name="Getino M."/>
            <person name="Pursley I."/>
            <person name="Horton D.L."/>
            <person name="Alikhan N.F."/>
            <person name="Baker D."/>
            <person name="Gharbi K."/>
            <person name="Hall N."/>
            <person name="Watson M."/>
            <person name="Adriaenssens E.M."/>
            <person name="Foster-Nyarko E."/>
            <person name="Jarju S."/>
            <person name="Secka A."/>
            <person name="Antonio M."/>
            <person name="Oren A."/>
            <person name="Chaudhuri R.R."/>
            <person name="La Ragione R."/>
            <person name="Hildebrand F."/>
            <person name="Pallen M.J."/>
        </authorList>
    </citation>
    <scope>NUCLEOTIDE SEQUENCE</scope>
    <source>
        <strain evidence="8">ChiHjej12B11-1927</strain>
    </source>
</reference>
<keyword evidence="4" id="KW-0255">Endonuclease</keyword>
<dbReference type="Proteomes" id="UP000824230">
    <property type="component" value="Unassembled WGS sequence"/>
</dbReference>
<evidence type="ECO:0000256" key="1">
    <source>
        <dbReference type="ARBA" id="ARBA00008172"/>
    </source>
</evidence>
<evidence type="ECO:0000313" key="9">
    <source>
        <dbReference type="Proteomes" id="UP000824230"/>
    </source>
</evidence>
<dbReference type="GO" id="GO:0006401">
    <property type="term" value="P:RNA catabolic process"/>
    <property type="evidence" value="ECO:0007669"/>
    <property type="project" value="InterPro"/>
</dbReference>
<keyword evidence="5" id="KW-0378">Hydrolase</keyword>